<proteinExistence type="predicted"/>
<accession>A0A0E9T794</accession>
<organism evidence="1">
    <name type="scientific">Anguilla anguilla</name>
    <name type="common">European freshwater eel</name>
    <name type="synonym">Muraena anguilla</name>
    <dbReference type="NCBI Taxonomy" id="7936"/>
    <lineage>
        <taxon>Eukaryota</taxon>
        <taxon>Metazoa</taxon>
        <taxon>Chordata</taxon>
        <taxon>Craniata</taxon>
        <taxon>Vertebrata</taxon>
        <taxon>Euteleostomi</taxon>
        <taxon>Actinopterygii</taxon>
        <taxon>Neopterygii</taxon>
        <taxon>Teleostei</taxon>
        <taxon>Anguilliformes</taxon>
        <taxon>Anguillidae</taxon>
        <taxon>Anguilla</taxon>
    </lineage>
</organism>
<sequence>MNSKKCSQSFLTHEINKVLHKLDTSNITGISSVVSSMLKI</sequence>
<reference evidence="1" key="1">
    <citation type="submission" date="2014-11" db="EMBL/GenBank/DDBJ databases">
        <authorList>
            <person name="Amaro Gonzalez C."/>
        </authorList>
    </citation>
    <scope>NUCLEOTIDE SEQUENCE</scope>
</reference>
<dbReference type="AlphaFoldDB" id="A0A0E9T794"/>
<evidence type="ECO:0000313" key="1">
    <source>
        <dbReference type="EMBL" id="JAH48725.1"/>
    </source>
</evidence>
<reference evidence="1" key="2">
    <citation type="journal article" date="2015" name="Fish Shellfish Immunol.">
        <title>Early steps in the European eel (Anguilla anguilla)-Vibrio vulnificus interaction in the gills: Role of the RtxA13 toxin.</title>
        <authorList>
            <person name="Callol A."/>
            <person name="Pajuelo D."/>
            <person name="Ebbesson L."/>
            <person name="Teles M."/>
            <person name="MacKenzie S."/>
            <person name="Amaro C."/>
        </authorList>
    </citation>
    <scope>NUCLEOTIDE SEQUENCE</scope>
</reference>
<dbReference type="EMBL" id="GBXM01059852">
    <property type="protein sequence ID" value="JAH48725.1"/>
    <property type="molecule type" value="Transcribed_RNA"/>
</dbReference>
<protein>
    <submittedName>
        <fullName evidence="1">Uncharacterized protein</fullName>
    </submittedName>
</protein>
<name>A0A0E9T794_ANGAN</name>